<sequence length="112" mass="12387">MSECQHCGCRAQLFLCQSCTSDLRDMLRGLVEGQELPSGHRGASWLQYLTDAALGQTRLGVSVRHSTDYTTPLPFNKTASDLLNEAHAMLARWVEIVNRNAETLAILGKDQP</sequence>
<protein>
    <submittedName>
        <fullName evidence="1">Uncharacterized protein</fullName>
    </submittedName>
</protein>
<comment type="caution">
    <text evidence="1">The sequence shown here is derived from an EMBL/GenBank/DDBJ whole genome shotgun (WGS) entry which is preliminary data.</text>
</comment>
<dbReference type="Proteomes" id="UP000230971">
    <property type="component" value="Unassembled WGS sequence"/>
</dbReference>
<evidence type="ECO:0000313" key="1">
    <source>
        <dbReference type="EMBL" id="PIB80545.1"/>
    </source>
</evidence>
<evidence type="ECO:0000313" key="2">
    <source>
        <dbReference type="Proteomes" id="UP000230971"/>
    </source>
</evidence>
<dbReference type="RefSeq" id="WP_003921289.1">
    <property type="nucleotide sequence ID" value="NZ_PDKV01000002.1"/>
</dbReference>
<proteinExistence type="predicted"/>
<dbReference type="OrthoDB" id="4737204at2"/>
<reference evidence="1 2" key="1">
    <citation type="journal article" date="2017" name="Infect. Genet. Evol.">
        <title>The new phylogeny of the genus Mycobacterium: The old and the news.</title>
        <authorList>
            <person name="Tortoli E."/>
            <person name="Fedrizzi T."/>
            <person name="Meehan C.J."/>
            <person name="Trovato A."/>
            <person name="Grottola A."/>
            <person name="Giacobazzi E."/>
            <person name="Serpini G.F."/>
            <person name="Tagliazucchi S."/>
            <person name="Fabio A."/>
            <person name="Bettua C."/>
            <person name="Bertorelli R."/>
            <person name="Frascaro F."/>
            <person name="De Sanctis V."/>
            <person name="Pecorari M."/>
            <person name="Jousson O."/>
            <person name="Segata N."/>
            <person name="Cirillo D.M."/>
        </authorList>
    </citation>
    <scope>NUCLEOTIDE SEQUENCE [LARGE SCALE GENOMIC DNA]</scope>
    <source>
        <strain evidence="1 2">NCTC 12882</strain>
    </source>
</reference>
<organism evidence="1 2">
    <name type="scientific">Mycobacterium celatum</name>
    <dbReference type="NCBI Taxonomy" id="28045"/>
    <lineage>
        <taxon>Bacteria</taxon>
        <taxon>Bacillati</taxon>
        <taxon>Actinomycetota</taxon>
        <taxon>Actinomycetes</taxon>
        <taxon>Mycobacteriales</taxon>
        <taxon>Mycobacteriaceae</taxon>
        <taxon>Mycobacterium</taxon>
    </lineage>
</organism>
<name>A0A2G5PQF9_MYCCE</name>
<gene>
    <name evidence="1" type="ORF">CQY23_03120</name>
</gene>
<dbReference type="EMBL" id="PDKV01000002">
    <property type="protein sequence ID" value="PIB80545.1"/>
    <property type="molecule type" value="Genomic_DNA"/>
</dbReference>
<accession>A0A2G5PQF9</accession>
<dbReference type="AlphaFoldDB" id="A0A2G5PQF9"/>